<dbReference type="InterPro" id="IPR036909">
    <property type="entry name" value="Cyt_c-like_dom_sf"/>
</dbReference>
<keyword evidence="7" id="KW-1185">Reference proteome</keyword>
<dbReference type="EMBL" id="CP047166">
    <property type="protein sequence ID" value="QRF66755.1"/>
    <property type="molecule type" value="Genomic_DNA"/>
</dbReference>
<evidence type="ECO:0000313" key="7">
    <source>
        <dbReference type="Proteomes" id="UP000596387"/>
    </source>
</evidence>
<accession>A0ABX7F885</accession>
<dbReference type="PANTHER" id="PTHR35008:SF8">
    <property type="entry name" value="ALCOHOL DEHYDROGENASE CYTOCHROME C SUBUNIT"/>
    <property type="match status" value="1"/>
</dbReference>
<gene>
    <name evidence="6" type="ORF">GQA70_10815</name>
</gene>
<evidence type="ECO:0000256" key="3">
    <source>
        <dbReference type="ARBA" id="ARBA00023004"/>
    </source>
</evidence>
<protein>
    <submittedName>
        <fullName evidence="6">C-type cytochrome</fullName>
    </submittedName>
</protein>
<evidence type="ECO:0000259" key="5">
    <source>
        <dbReference type="PROSITE" id="PS51007"/>
    </source>
</evidence>
<dbReference type="SUPFAM" id="SSF46626">
    <property type="entry name" value="Cytochrome c"/>
    <property type="match status" value="2"/>
</dbReference>
<dbReference type="Proteomes" id="UP000596387">
    <property type="component" value="Chromosome"/>
</dbReference>
<sequence length="295" mass="31437">MKKLLGFLVLAAIVAAGVGWFLTAPSQVDASAYDGLTGDADRGETVFTAAGCASCHHAPDAEGEAKLVLVGGQPFASDFGTFYSPNITPDAQAGIGDWSLTDLAGALTQGVSPQGQHYYPAFPYTAYSKMEPQDVADLWAYMQTLPPDGTASQPHDVGFPFNIRRALGGWKLLFFRDGYVMDVDPELERGRYLVEALAHCAECHTPRNALGGLDRGRWMGGAPNPSGDGTIPPLTPDKLSWSAEDVAYYLESGFTPEFDAVGGHMAEVVENFSQLTAEDRNAVAAYVKALPPLGE</sequence>
<evidence type="ECO:0000256" key="4">
    <source>
        <dbReference type="PROSITE-ProRule" id="PRU00433"/>
    </source>
</evidence>
<organism evidence="6 7">
    <name type="scientific">Ponticoccus alexandrii</name>
    <dbReference type="NCBI Taxonomy" id="1943633"/>
    <lineage>
        <taxon>Bacteria</taxon>
        <taxon>Pseudomonadati</taxon>
        <taxon>Pseudomonadota</taxon>
        <taxon>Alphaproteobacteria</taxon>
        <taxon>Rhodobacterales</taxon>
        <taxon>Roseobacteraceae</taxon>
        <taxon>Ponticoccus</taxon>
    </lineage>
</organism>
<evidence type="ECO:0000313" key="6">
    <source>
        <dbReference type="EMBL" id="QRF66755.1"/>
    </source>
</evidence>
<feature type="domain" description="Cytochrome c" evidence="5">
    <location>
        <begin position="38"/>
        <end position="146"/>
    </location>
</feature>
<dbReference type="RefSeq" id="WP_023849353.1">
    <property type="nucleotide sequence ID" value="NZ_CP047166.1"/>
</dbReference>
<dbReference type="PANTHER" id="PTHR35008">
    <property type="entry name" value="BLL4482 PROTEIN-RELATED"/>
    <property type="match status" value="1"/>
</dbReference>
<name>A0ABX7F885_9RHOB</name>
<keyword evidence="2 4" id="KW-0479">Metal-binding</keyword>
<evidence type="ECO:0000256" key="1">
    <source>
        <dbReference type="ARBA" id="ARBA00022617"/>
    </source>
</evidence>
<dbReference type="InterPro" id="IPR051459">
    <property type="entry name" value="Cytochrome_c-type_DH"/>
</dbReference>
<feature type="domain" description="Cytochrome c" evidence="5">
    <location>
        <begin position="185"/>
        <end position="291"/>
    </location>
</feature>
<dbReference type="Gene3D" id="1.10.760.10">
    <property type="entry name" value="Cytochrome c-like domain"/>
    <property type="match status" value="2"/>
</dbReference>
<keyword evidence="3 4" id="KW-0408">Iron</keyword>
<keyword evidence="1 4" id="KW-0349">Heme</keyword>
<dbReference type="InterPro" id="IPR009056">
    <property type="entry name" value="Cyt_c-like_dom"/>
</dbReference>
<reference evidence="6 7" key="1">
    <citation type="submission" date="2019-12" db="EMBL/GenBank/DDBJ databases">
        <title>Complete Genome Sequence of a Quorum-Sensing Bacterium,Rhodobacteraceae bacterium C31, Isolated from a marine microalgae symbiotic bacteria.</title>
        <authorList>
            <person name="Zhang Y."/>
        </authorList>
    </citation>
    <scope>NUCLEOTIDE SEQUENCE [LARGE SCALE GENOMIC DNA]</scope>
    <source>
        <strain evidence="6 7">C31</strain>
    </source>
</reference>
<dbReference type="Pfam" id="PF00034">
    <property type="entry name" value="Cytochrom_C"/>
    <property type="match status" value="2"/>
</dbReference>
<dbReference type="PROSITE" id="PS51007">
    <property type="entry name" value="CYTC"/>
    <property type="match status" value="2"/>
</dbReference>
<proteinExistence type="predicted"/>
<evidence type="ECO:0000256" key="2">
    <source>
        <dbReference type="ARBA" id="ARBA00022723"/>
    </source>
</evidence>